<keyword evidence="2" id="KW-1185">Reference proteome</keyword>
<dbReference type="OrthoDB" id="9763101at2"/>
<dbReference type="InterPro" id="IPR007801">
    <property type="entry name" value="MbnB/TglH/ChrH"/>
</dbReference>
<dbReference type="Pfam" id="PF05114">
    <property type="entry name" value="MbnB_TglH_ChrH"/>
    <property type="match status" value="1"/>
</dbReference>
<evidence type="ECO:0000313" key="2">
    <source>
        <dbReference type="Proteomes" id="UP000216361"/>
    </source>
</evidence>
<dbReference type="PANTHER" id="PTHR42194:SF1">
    <property type="entry name" value="UPF0276 PROTEIN HI_1600"/>
    <property type="match status" value="1"/>
</dbReference>
<dbReference type="EMBL" id="NOXS01000032">
    <property type="protein sequence ID" value="OYQ18826.1"/>
    <property type="molecule type" value="Genomic_DNA"/>
</dbReference>
<name>A0A255XPB8_9PROT</name>
<organism evidence="1 2">
    <name type="scientific">Elstera cyanobacteriorum</name>
    <dbReference type="NCBI Taxonomy" id="2022747"/>
    <lineage>
        <taxon>Bacteria</taxon>
        <taxon>Pseudomonadati</taxon>
        <taxon>Pseudomonadota</taxon>
        <taxon>Alphaproteobacteria</taxon>
        <taxon>Rhodospirillales</taxon>
        <taxon>Rhodospirillaceae</taxon>
        <taxon>Elstera</taxon>
    </lineage>
</organism>
<comment type="caution">
    <text evidence="1">The sequence shown here is derived from an EMBL/GenBank/DDBJ whole genome shotgun (WGS) entry which is preliminary data.</text>
</comment>
<dbReference type="Gene3D" id="3.20.20.150">
    <property type="entry name" value="Divalent-metal-dependent TIM barrel enzymes"/>
    <property type="match status" value="1"/>
</dbReference>
<dbReference type="SUPFAM" id="SSF51658">
    <property type="entry name" value="Xylose isomerase-like"/>
    <property type="match status" value="1"/>
</dbReference>
<dbReference type="PANTHER" id="PTHR42194">
    <property type="entry name" value="UPF0276 PROTEIN HI_1600"/>
    <property type="match status" value="1"/>
</dbReference>
<dbReference type="InterPro" id="IPR036237">
    <property type="entry name" value="Xyl_isomerase-like_sf"/>
</dbReference>
<gene>
    <name evidence="1" type="ORF">CHR90_11280</name>
</gene>
<evidence type="ECO:0000313" key="1">
    <source>
        <dbReference type="EMBL" id="OYQ18826.1"/>
    </source>
</evidence>
<reference evidence="1 2" key="1">
    <citation type="submission" date="2017-07" db="EMBL/GenBank/DDBJ databases">
        <title>Elstera cyanobacteriorum sp. nov., a novel bacterium isolated from cyanobacterial aggregates in a eutrophic lake.</title>
        <authorList>
            <person name="Cai H."/>
        </authorList>
    </citation>
    <scope>NUCLEOTIDE SEQUENCE [LARGE SCALE GENOMIC DNA]</scope>
    <source>
        <strain evidence="1 2">TH019</strain>
    </source>
</reference>
<dbReference type="Proteomes" id="UP000216361">
    <property type="component" value="Unassembled WGS sequence"/>
</dbReference>
<dbReference type="RefSeq" id="WP_094409091.1">
    <property type="nucleotide sequence ID" value="NZ_BMJZ01000001.1"/>
</dbReference>
<dbReference type="NCBIfam" id="NF003818">
    <property type="entry name" value="PRK05409.1"/>
    <property type="match status" value="1"/>
</dbReference>
<sequence>MDTLAFRPPPAPVAGLTATALGIGLRAAHHADVSARLATETRLPVDFLEVHAENYLHPGSPPQTLLLELAERVPISVHSIGLSLGSADGVDCIHLDRLAALVAECGPVFVSDHLAWSRVGGQYLNDLLPLPYTSEALDVVCANIDRVQTRLKRPLLLENPSTYLAVPGDWPEGAFMAEILCRTGCGLLLDVNNIYVSACNQGRTPLDWLTDYPLAATVEIHVAGHDLRETSRGPVRIDTHAAPVCPDVWALYHTIITEIGPRPTLLEWDEAIPSLDDLIAEAEKARSLGGLR</sequence>
<accession>A0A255XPB8</accession>
<dbReference type="AlphaFoldDB" id="A0A255XPB8"/>
<protein>
    <submittedName>
        <fullName evidence="1">Uncharacterized protein</fullName>
    </submittedName>
</protein>
<proteinExistence type="predicted"/>